<accession>A0AA40F6C6</accession>
<dbReference type="InterPro" id="IPR055335">
    <property type="entry name" value="Ucp6/RUP1"/>
</dbReference>
<feature type="region of interest" description="Disordered" evidence="1">
    <location>
        <begin position="740"/>
        <end position="808"/>
    </location>
</feature>
<gene>
    <name evidence="2" type="ORF">B0T18DRAFT_426539</name>
</gene>
<dbReference type="EMBL" id="JAUKUD010000002">
    <property type="protein sequence ID" value="KAK0751984.1"/>
    <property type="molecule type" value="Genomic_DNA"/>
</dbReference>
<evidence type="ECO:0000256" key="1">
    <source>
        <dbReference type="SAM" id="MobiDB-lite"/>
    </source>
</evidence>
<sequence>MAHVTDGEVAQVMAITALGEEHREIIMNALRGRDTEVVINEYYNDPDKFLKTYTTARKNWDESSWGANREGEFIPSNNTPSFAVHTVPEESEVIYGAEPGYYGSTAPSRPPSRVHNRSPMSNLADMKVGGFLNDGPSNKTEEDEQLQRAMAESLSAHGGQHPNGHIPIPQSLPPAPPLPQQSGVTDANKHFGPATRPEYNPAEWAMIPSSRVEDDPAPLDRKRSHDTPAFLRNRDTAWKPSRLGGIIMVFHAIPMARKALLRTGSLPEYGYGNSPNWWKGDVILPPYLQSTKDAQQDAAWASEFFPPLSDELHRLVAFLDSTDRSYGTADVIGDIKSVALGSSDRERGFFEQLELDPASEPFKARVDIVPGGEDPAYTQSSSFLLLDSQATQDEIGAIMDNFCLEDLLNLIFFGSPLAEQTDPTRDRTAMITAAPQVLVFRSVSECPWPENAQVEETLYLDRYMSKNAEAVREEKRQLATVDAALARNRNKEHELTVRTNAMTRKEGDCRVMAPVAIGRYQDRIKRIKQNARWRNHSNPKTVANDTIELYLANDEEPNLLPDEADMVAHCEARIKSWESDLAKVERVMRDVILPEREMCNKLRQAIRDAHRASAIGSDHRYSLRGVIPDANTVFLRKREPSLMEMEENPEPVEQWWKVACIPEEGYATLAEMTTFEQVLRQGCSKQNPIVIFATDEAMEETPEPLSDALKAFVKLDNRHFKQEVSKQEVELPDTLDGGALTRSALRDMHKPRERSGSIDSMATNKASIGDSDEDMPDVAGDQMPGLVDVSDSSSQEMQERGVAPMITRATNDGAVAIMDVSDEP</sequence>
<feature type="compositionally biased region" description="Polar residues" evidence="1">
    <location>
        <begin position="757"/>
        <end position="766"/>
    </location>
</feature>
<protein>
    <recommendedName>
        <fullName evidence="4">Ubiquitin interaction domain-containing protein</fullName>
    </recommendedName>
</protein>
<dbReference type="PROSITE" id="PS50330">
    <property type="entry name" value="UIM"/>
    <property type="match status" value="1"/>
</dbReference>
<proteinExistence type="predicted"/>
<dbReference type="Proteomes" id="UP001172155">
    <property type="component" value="Unassembled WGS sequence"/>
</dbReference>
<evidence type="ECO:0008006" key="4">
    <source>
        <dbReference type="Google" id="ProtNLM"/>
    </source>
</evidence>
<name>A0AA40F6C6_9PEZI</name>
<comment type="caution">
    <text evidence="2">The sequence shown here is derived from an EMBL/GenBank/DDBJ whole genome shotgun (WGS) entry which is preliminary data.</text>
</comment>
<evidence type="ECO:0000313" key="2">
    <source>
        <dbReference type="EMBL" id="KAK0751984.1"/>
    </source>
</evidence>
<dbReference type="GO" id="GO:0005634">
    <property type="term" value="C:nucleus"/>
    <property type="evidence" value="ECO:0007669"/>
    <property type="project" value="TreeGrafter"/>
</dbReference>
<dbReference type="GO" id="GO:0016579">
    <property type="term" value="P:protein deubiquitination"/>
    <property type="evidence" value="ECO:0007669"/>
    <property type="project" value="TreeGrafter"/>
</dbReference>
<dbReference type="PANTHER" id="PTHR39597:SF1">
    <property type="entry name" value="UBA DOMAIN-CONTAINING PROTEIN RUP1"/>
    <property type="match status" value="1"/>
</dbReference>
<dbReference type="AlphaFoldDB" id="A0AA40F6C6"/>
<organism evidence="2 3">
    <name type="scientific">Schizothecium vesticola</name>
    <dbReference type="NCBI Taxonomy" id="314040"/>
    <lineage>
        <taxon>Eukaryota</taxon>
        <taxon>Fungi</taxon>
        <taxon>Dikarya</taxon>
        <taxon>Ascomycota</taxon>
        <taxon>Pezizomycotina</taxon>
        <taxon>Sordariomycetes</taxon>
        <taxon>Sordariomycetidae</taxon>
        <taxon>Sordariales</taxon>
        <taxon>Schizotheciaceae</taxon>
        <taxon>Schizothecium</taxon>
    </lineage>
</organism>
<dbReference type="GO" id="GO:0005829">
    <property type="term" value="C:cytosol"/>
    <property type="evidence" value="ECO:0007669"/>
    <property type="project" value="TreeGrafter"/>
</dbReference>
<reference evidence="2" key="1">
    <citation type="submission" date="2023-06" db="EMBL/GenBank/DDBJ databases">
        <title>Genome-scale phylogeny and comparative genomics of the fungal order Sordariales.</title>
        <authorList>
            <consortium name="Lawrence Berkeley National Laboratory"/>
            <person name="Hensen N."/>
            <person name="Bonometti L."/>
            <person name="Westerberg I."/>
            <person name="Brannstrom I.O."/>
            <person name="Guillou S."/>
            <person name="Cros-Aarteil S."/>
            <person name="Calhoun S."/>
            <person name="Haridas S."/>
            <person name="Kuo A."/>
            <person name="Mondo S."/>
            <person name="Pangilinan J."/>
            <person name="Riley R."/>
            <person name="LaButti K."/>
            <person name="Andreopoulos B."/>
            <person name="Lipzen A."/>
            <person name="Chen C."/>
            <person name="Yanf M."/>
            <person name="Daum C."/>
            <person name="Ng V."/>
            <person name="Clum A."/>
            <person name="Steindorff A."/>
            <person name="Ohm R."/>
            <person name="Martin F."/>
            <person name="Silar P."/>
            <person name="Natvig D."/>
            <person name="Lalanne C."/>
            <person name="Gautier V."/>
            <person name="Ament-velasquez S.L."/>
            <person name="Kruys A."/>
            <person name="Hutchinson M.I."/>
            <person name="Powell A.J."/>
            <person name="Barry K."/>
            <person name="Miller A.N."/>
            <person name="Grigoriev I.V."/>
            <person name="Debuchy R."/>
            <person name="Gladieux P."/>
            <person name="Thoren M.H."/>
            <person name="Johannesson H."/>
        </authorList>
    </citation>
    <scope>NUCLEOTIDE SEQUENCE</scope>
    <source>
        <strain evidence="2">SMH3187-1</strain>
    </source>
</reference>
<dbReference type="PANTHER" id="PTHR39597">
    <property type="entry name" value="UBA DOMAIN-CONTAINING PROTEIN RUP1"/>
    <property type="match status" value="1"/>
</dbReference>
<feature type="compositionally biased region" description="Basic and acidic residues" evidence="1">
    <location>
        <begin position="744"/>
        <end position="756"/>
    </location>
</feature>
<feature type="compositionally biased region" description="Pro residues" evidence="1">
    <location>
        <begin position="170"/>
        <end position="179"/>
    </location>
</feature>
<feature type="region of interest" description="Disordered" evidence="1">
    <location>
        <begin position="132"/>
        <end position="199"/>
    </location>
</feature>
<keyword evidence="3" id="KW-1185">Reference proteome</keyword>
<evidence type="ECO:0000313" key="3">
    <source>
        <dbReference type="Proteomes" id="UP001172155"/>
    </source>
</evidence>
<dbReference type="InterPro" id="IPR003903">
    <property type="entry name" value="UIM_dom"/>
</dbReference>